<dbReference type="Proteomes" id="UP000537161">
    <property type="component" value="Unassembled WGS sequence"/>
</dbReference>
<keyword evidence="6" id="KW-1185">Reference proteome</keyword>
<dbReference type="InterPro" id="IPR042099">
    <property type="entry name" value="ANL_N_sf"/>
</dbReference>
<dbReference type="InterPro" id="IPR025110">
    <property type="entry name" value="AMP-bd_C"/>
</dbReference>
<dbReference type="Pfam" id="PF13193">
    <property type="entry name" value="AMP-binding_C"/>
    <property type="match status" value="1"/>
</dbReference>
<dbReference type="GO" id="GO:0006631">
    <property type="term" value="P:fatty acid metabolic process"/>
    <property type="evidence" value="ECO:0007669"/>
    <property type="project" value="TreeGrafter"/>
</dbReference>
<accession>A0A7W9B706</accession>
<name>A0A7W9B706_9SPHN</name>
<feature type="domain" description="AMP-dependent synthetase/ligase" evidence="3">
    <location>
        <begin position="38"/>
        <end position="390"/>
    </location>
</feature>
<organism evidence="5 6">
    <name type="scientific">Sphingopyxis panaciterrulae</name>
    <dbReference type="NCBI Taxonomy" id="462372"/>
    <lineage>
        <taxon>Bacteria</taxon>
        <taxon>Pseudomonadati</taxon>
        <taxon>Pseudomonadota</taxon>
        <taxon>Alphaproteobacteria</taxon>
        <taxon>Sphingomonadales</taxon>
        <taxon>Sphingomonadaceae</taxon>
        <taxon>Sphingopyxis</taxon>
    </lineage>
</organism>
<dbReference type="Pfam" id="PF00501">
    <property type="entry name" value="AMP-binding"/>
    <property type="match status" value="1"/>
</dbReference>
<comment type="caution">
    <text evidence="5">The sequence shown here is derived from an EMBL/GenBank/DDBJ whole genome shotgun (WGS) entry which is preliminary data.</text>
</comment>
<protein>
    <submittedName>
        <fullName evidence="5">Acyl-CoA synthetase (AMP-forming)/AMP-acid ligase II</fullName>
    </submittedName>
</protein>
<dbReference type="Gene3D" id="3.30.300.30">
    <property type="match status" value="1"/>
</dbReference>
<dbReference type="InterPro" id="IPR000873">
    <property type="entry name" value="AMP-dep_synth/lig_dom"/>
</dbReference>
<dbReference type="InterPro" id="IPR045851">
    <property type="entry name" value="AMP-bd_C_sf"/>
</dbReference>
<evidence type="ECO:0000313" key="5">
    <source>
        <dbReference type="EMBL" id="MBB5707408.1"/>
    </source>
</evidence>
<gene>
    <name evidence="5" type="ORF">FHR21_002774</name>
</gene>
<dbReference type="CDD" id="cd04433">
    <property type="entry name" value="AFD_class_I"/>
    <property type="match status" value="1"/>
</dbReference>
<dbReference type="AlphaFoldDB" id="A0A7W9B706"/>
<reference evidence="5 6" key="1">
    <citation type="submission" date="2020-08" db="EMBL/GenBank/DDBJ databases">
        <title>Genomic Encyclopedia of Type Strains, Phase IV (KMG-IV): sequencing the most valuable type-strain genomes for metagenomic binning, comparative biology and taxonomic classification.</title>
        <authorList>
            <person name="Goeker M."/>
        </authorList>
    </citation>
    <scope>NUCLEOTIDE SEQUENCE [LARGE SCALE GENOMIC DNA]</scope>
    <source>
        <strain evidence="5 6">DSM 27163</strain>
    </source>
</reference>
<comment type="similarity">
    <text evidence="1">Belongs to the ATP-dependent AMP-binding enzyme family.</text>
</comment>
<dbReference type="PANTHER" id="PTHR43201:SF5">
    <property type="entry name" value="MEDIUM-CHAIN ACYL-COA LIGASE ACSF2, MITOCHONDRIAL"/>
    <property type="match status" value="1"/>
</dbReference>
<evidence type="ECO:0000313" key="6">
    <source>
        <dbReference type="Proteomes" id="UP000537161"/>
    </source>
</evidence>
<dbReference type="GO" id="GO:0031956">
    <property type="term" value="F:medium-chain fatty acid-CoA ligase activity"/>
    <property type="evidence" value="ECO:0007669"/>
    <property type="project" value="TreeGrafter"/>
</dbReference>
<feature type="domain" description="AMP-binding enzyme C-terminal" evidence="4">
    <location>
        <begin position="433"/>
        <end position="510"/>
    </location>
</feature>
<dbReference type="Gene3D" id="3.40.50.12780">
    <property type="entry name" value="N-terminal domain of ligase-like"/>
    <property type="match status" value="1"/>
</dbReference>
<evidence type="ECO:0000259" key="3">
    <source>
        <dbReference type="Pfam" id="PF00501"/>
    </source>
</evidence>
<sequence>MIAVLRDWTRVRSSSRMAYMTENTKETLAQRIEAVLKLDPAATAVEYQGHSISWSELEVAAAEVERLLDEAGVEREAPVGWAARNRPAAVASFIALVRGGRMVAPLRPAYNVASFRDDISAQGLKAVVGDPDDWAGEGVIKAATAAGSVGIEVSHYPFRVRLVPGLEKPGAGAHRAPMSDYVLERLTSGTTGAPKRIPVKQDILMPSLNAGDPKKSDDGGVLALKTSPALLFKPFSHAGGLFGLLLALYQARPIVLFEKFNVPEWVDAVAQYKPKAASLVPAMIRMVLDADVAPEKLESLIAIRSGTAPLETDVQERFEERFDCAILVDYGAAEFIGGLAGWTLKDHREFAKEKRGSVGRAKRDVSIRVVDQESFEPCPANETGIVEVKSDRYGPDWIRTNDLAFIDADGFIFLAGRADDAINRGGFKILPEEVAQVLRRHPGINDAAVIGVKDDRLGQVPIAAIELSDGHREAPDKQELDAFLKETLPSYMVPVEYRVVAELPRTISMKVSRPELKSLLGI</sequence>
<dbReference type="SUPFAM" id="SSF56801">
    <property type="entry name" value="Acetyl-CoA synthetase-like"/>
    <property type="match status" value="1"/>
</dbReference>
<proteinExistence type="inferred from homology"/>
<dbReference type="PANTHER" id="PTHR43201">
    <property type="entry name" value="ACYL-COA SYNTHETASE"/>
    <property type="match status" value="1"/>
</dbReference>
<dbReference type="EMBL" id="JACIJH010000009">
    <property type="protein sequence ID" value="MBB5707408.1"/>
    <property type="molecule type" value="Genomic_DNA"/>
</dbReference>
<keyword evidence="2 5" id="KW-0436">Ligase</keyword>
<evidence type="ECO:0000256" key="1">
    <source>
        <dbReference type="ARBA" id="ARBA00006432"/>
    </source>
</evidence>
<evidence type="ECO:0000259" key="4">
    <source>
        <dbReference type="Pfam" id="PF13193"/>
    </source>
</evidence>
<evidence type="ECO:0000256" key="2">
    <source>
        <dbReference type="ARBA" id="ARBA00022598"/>
    </source>
</evidence>